<name>A0A7J0E3Y3_9ERIC</name>
<dbReference type="Pfam" id="PF13966">
    <property type="entry name" value="zf-RVT"/>
    <property type="match status" value="1"/>
</dbReference>
<dbReference type="InterPro" id="IPR026960">
    <property type="entry name" value="RVT-Znf"/>
</dbReference>
<protein>
    <recommendedName>
        <fullName evidence="1">Reverse transcriptase zinc-binding domain-containing protein</fullName>
    </recommendedName>
</protein>
<gene>
    <name evidence="2" type="ORF">Acr_01g0001860</name>
</gene>
<dbReference type="AlphaFoldDB" id="A0A7J0E3Y3"/>
<dbReference type="PANTHER" id="PTHR33116">
    <property type="entry name" value="REVERSE TRANSCRIPTASE ZINC-BINDING DOMAIN-CONTAINING PROTEIN-RELATED-RELATED"/>
    <property type="match status" value="1"/>
</dbReference>
<accession>A0A7J0E3Y3</accession>
<organism evidence="2 3">
    <name type="scientific">Actinidia rufa</name>
    <dbReference type="NCBI Taxonomy" id="165716"/>
    <lineage>
        <taxon>Eukaryota</taxon>
        <taxon>Viridiplantae</taxon>
        <taxon>Streptophyta</taxon>
        <taxon>Embryophyta</taxon>
        <taxon>Tracheophyta</taxon>
        <taxon>Spermatophyta</taxon>
        <taxon>Magnoliopsida</taxon>
        <taxon>eudicotyledons</taxon>
        <taxon>Gunneridae</taxon>
        <taxon>Pentapetalae</taxon>
        <taxon>asterids</taxon>
        <taxon>Ericales</taxon>
        <taxon>Actinidiaceae</taxon>
        <taxon>Actinidia</taxon>
    </lineage>
</organism>
<dbReference type="OrthoDB" id="1434617at2759"/>
<feature type="domain" description="Reverse transcriptase zinc-binding" evidence="1">
    <location>
        <begin position="420"/>
        <end position="472"/>
    </location>
</feature>
<evidence type="ECO:0000313" key="2">
    <source>
        <dbReference type="EMBL" id="GFY80377.1"/>
    </source>
</evidence>
<dbReference type="Proteomes" id="UP000585474">
    <property type="component" value="Unassembled WGS sequence"/>
</dbReference>
<evidence type="ECO:0000313" key="3">
    <source>
        <dbReference type="Proteomes" id="UP000585474"/>
    </source>
</evidence>
<dbReference type="PANTHER" id="PTHR33116:SF84">
    <property type="entry name" value="RNA-DIRECTED DNA POLYMERASE"/>
    <property type="match status" value="1"/>
</dbReference>
<dbReference type="EMBL" id="BJWL01000001">
    <property type="protein sequence ID" value="GFY80377.1"/>
    <property type="molecule type" value="Genomic_DNA"/>
</dbReference>
<sequence>MAPGGSNSFGLPGKCSDHSPCVVSLFDNKENGVRPFKFFNMWTQHSEFSDIVRQAWSIQVNGTAMFRLCKKLKALKASLRKLNRNNISHISARAEAAEEELLHEQQLLHVNPRDENLQNRVAGLRKVASRLAEAEQSFCSQLAKARYLKNCDRDAGGAATTSPQQVSDLFVDYYRNLLGTRKDCGKLDKEIFSVGNLVSVDQASDLIRPVLDEEIKAALFDIGDDKAPDPAQSAFIPNRSMVENIYMVQELLRKYSWKRVCPRCSEMSITHLAFADDLILSSGGDVTSVRLIMDCLENFGVCSGLCINESKSNVYMAGISPQVMEEIKLITGFSQGEFPFRYLGVPVASSRLTIDQFNLLILKISEYISVWAGATLSYAGKQDSQIVRYLGLIRDRIIVQEGSKQAALDRINQWVDKGRFNVKTGYDFFRSKGGKPCWTKLVWHRSLVPKHAFMLWLGLKDRLLTRDKLWEHIEDTSSLHGYFPNFKRSVTEATGGMESSGGIRGGGVCVATPVQALLNGLSQKVLGLICSLFFRKMWEYWGCAECLKAGRACWFISVWSVAGYFVAGEADTAAEGSNVVHAVLLEVIQVSVAGGSY</sequence>
<reference evidence="2 3" key="1">
    <citation type="submission" date="2019-07" db="EMBL/GenBank/DDBJ databases">
        <title>De Novo Assembly of kiwifruit Actinidia rufa.</title>
        <authorList>
            <person name="Sugita-Konishi S."/>
            <person name="Sato K."/>
            <person name="Mori E."/>
            <person name="Abe Y."/>
            <person name="Kisaki G."/>
            <person name="Hamano K."/>
            <person name="Suezawa K."/>
            <person name="Otani M."/>
            <person name="Fukuda T."/>
            <person name="Manabe T."/>
            <person name="Gomi K."/>
            <person name="Tabuchi M."/>
            <person name="Akimitsu K."/>
            <person name="Kataoka I."/>
        </authorList>
    </citation>
    <scope>NUCLEOTIDE SEQUENCE [LARGE SCALE GENOMIC DNA]</scope>
    <source>
        <strain evidence="3">cv. Fuchu</strain>
    </source>
</reference>
<evidence type="ECO:0000259" key="1">
    <source>
        <dbReference type="Pfam" id="PF13966"/>
    </source>
</evidence>
<proteinExistence type="predicted"/>
<comment type="caution">
    <text evidence="2">The sequence shown here is derived from an EMBL/GenBank/DDBJ whole genome shotgun (WGS) entry which is preliminary data.</text>
</comment>
<keyword evidence="3" id="KW-1185">Reference proteome</keyword>